<dbReference type="Proteomes" id="UP000266895">
    <property type="component" value="Chromosome"/>
</dbReference>
<organism evidence="1 2">
    <name type="scientific">Actinomyces howellii</name>
    <dbReference type="NCBI Taxonomy" id="52771"/>
    <lineage>
        <taxon>Bacteria</taxon>
        <taxon>Bacillati</taxon>
        <taxon>Actinomycetota</taxon>
        <taxon>Actinomycetes</taxon>
        <taxon>Actinomycetales</taxon>
        <taxon>Actinomycetaceae</taxon>
        <taxon>Actinomyces</taxon>
    </lineage>
</organism>
<evidence type="ECO:0000313" key="2">
    <source>
        <dbReference type="Proteomes" id="UP000266895"/>
    </source>
</evidence>
<dbReference type="Pfam" id="PF25681">
    <property type="entry name" value="Phage_TTP_17"/>
    <property type="match status" value="1"/>
</dbReference>
<dbReference type="EMBL" id="LR134350">
    <property type="protein sequence ID" value="VEG28046.1"/>
    <property type="molecule type" value="Genomic_DNA"/>
</dbReference>
<protein>
    <recommendedName>
        <fullName evidence="3">Phage major tail protein, phi13 family</fullName>
    </recommendedName>
</protein>
<reference evidence="1 2" key="1">
    <citation type="submission" date="2018-12" db="EMBL/GenBank/DDBJ databases">
        <authorList>
            <consortium name="Pathogen Informatics"/>
        </authorList>
    </citation>
    <scope>NUCLEOTIDE SEQUENCE [LARGE SCALE GENOMIC DNA]</scope>
    <source>
        <strain evidence="1 2">NCTC11636</strain>
    </source>
</reference>
<gene>
    <name evidence="1" type="ORF">NCTC11636_01331</name>
</gene>
<dbReference type="OrthoDB" id="3258907at2"/>
<accession>A0A448HGN9</accession>
<evidence type="ECO:0008006" key="3">
    <source>
        <dbReference type="Google" id="ProtNLM"/>
    </source>
</evidence>
<name>A0A448HGN9_9ACTO</name>
<proteinExistence type="predicted"/>
<dbReference type="KEGG" id="ahw:NCTC11636_01331"/>
<dbReference type="AlphaFoldDB" id="A0A448HGN9"/>
<dbReference type="InterPro" id="IPR058154">
    <property type="entry name" value="Bxb1_TTP-like"/>
</dbReference>
<evidence type="ECO:0000313" key="1">
    <source>
        <dbReference type="EMBL" id="VEG28046.1"/>
    </source>
</evidence>
<sequence length="222" mass="24307">MAATTIEAQKKKHNKDVNVRKGLNVIVFMAPRTVDLPTAITEGAGQLTELPAGWWPVGMMTKDGFTVSTDVSIEEVEALGYLEAVRTDIVKAPRTIKFTVLEPFRKNLQELVYGVDLGALKADKTTAEVVFDEAPLPAIEELRLIAVMADGPADDEWIVGRGFPRVKLSTIPEEAWKPDEAVKFDLELSVFTDNEVGTPCRHYLGGTAAGRHLDAIGFTRAE</sequence>
<dbReference type="RefSeq" id="WP_126382429.1">
    <property type="nucleotide sequence ID" value="NZ_LR134350.1"/>
</dbReference>
<keyword evidence="2" id="KW-1185">Reference proteome</keyword>